<dbReference type="Gene3D" id="3.30.1520.10">
    <property type="entry name" value="Phox-like domain"/>
    <property type="match status" value="1"/>
</dbReference>
<reference evidence="8" key="1">
    <citation type="submission" date="2021-06" db="EMBL/GenBank/DDBJ databases">
        <authorList>
            <person name="Kallberg Y."/>
            <person name="Tangrot J."/>
            <person name="Rosling A."/>
        </authorList>
    </citation>
    <scope>NUCLEOTIDE SEQUENCE</scope>
    <source>
        <strain evidence="8">87-6 pot B 2015</strain>
    </source>
</reference>
<evidence type="ECO:0000256" key="1">
    <source>
        <dbReference type="ARBA" id="ARBA00012027"/>
    </source>
</evidence>
<dbReference type="SUPFAM" id="SSF56024">
    <property type="entry name" value="Phospholipase D/nuclease"/>
    <property type="match status" value="2"/>
</dbReference>
<proteinExistence type="predicted"/>
<keyword evidence="5" id="KW-0443">Lipid metabolism</keyword>
<feature type="domain" description="PLD phosphodiesterase" evidence="6">
    <location>
        <begin position="945"/>
        <end position="972"/>
    </location>
</feature>
<dbReference type="CDD" id="cd09138">
    <property type="entry name" value="PLDc_vPLD1_2_yPLD_like_1"/>
    <property type="match status" value="1"/>
</dbReference>
<dbReference type="Proteomes" id="UP000789375">
    <property type="component" value="Unassembled WGS sequence"/>
</dbReference>
<dbReference type="CDD" id="cd23263">
    <property type="entry name" value="beta-trefoil_MIR"/>
    <property type="match status" value="1"/>
</dbReference>
<keyword evidence="2" id="KW-0677">Repeat</keyword>
<dbReference type="CDD" id="cd09141">
    <property type="entry name" value="PLDc_vPLD1_2_yPLD_like_2"/>
    <property type="match status" value="1"/>
</dbReference>
<evidence type="ECO:0000313" key="8">
    <source>
        <dbReference type="EMBL" id="CAG8455583.1"/>
    </source>
</evidence>
<dbReference type="GO" id="GO:0035091">
    <property type="term" value="F:phosphatidylinositol binding"/>
    <property type="evidence" value="ECO:0007669"/>
    <property type="project" value="InterPro"/>
</dbReference>
<evidence type="ECO:0000259" key="7">
    <source>
        <dbReference type="PROSITE" id="PS50195"/>
    </source>
</evidence>
<dbReference type="SUPFAM" id="SSF82109">
    <property type="entry name" value="MIR domain"/>
    <property type="match status" value="1"/>
</dbReference>
<keyword evidence="3" id="KW-0378">Hydrolase</keyword>
<dbReference type="Gene3D" id="3.30.870.10">
    <property type="entry name" value="Endonuclease Chain A"/>
    <property type="match status" value="2"/>
</dbReference>
<evidence type="ECO:0000256" key="5">
    <source>
        <dbReference type="ARBA" id="ARBA00023098"/>
    </source>
</evidence>
<dbReference type="EMBL" id="CAJVPP010000206">
    <property type="protein sequence ID" value="CAG8455583.1"/>
    <property type="molecule type" value="Genomic_DNA"/>
</dbReference>
<dbReference type="Pfam" id="PF13091">
    <property type="entry name" value="PLDc_2"/>
    <property type="match status" value="1"/>
</dbReference>
<dbReference type="PANTHER" id="PTHR18896">
    <property type="entry name" value="PHOSPHOLIPASE D"/>
    <property type="match status" value="1"/>
</dbReference>
<feature type="domain" description="PLD phosphodiesterase" evidence="6">
    <location>
        <begin position="603"/>
        <end position="630"/>
    </location>
</feature>
<dbReference type="InterPro" id="IPR036871">
    <property type="entry name" value="PX_dom_sf"/>
</dbReference>
<evidence type="ECO:0000256" key="2">
    <source>
        <dbReference type="ARBA" id="ARBA00022737"/>
    </source>
</evidence>
<keyword evidence="4" id="KW-0442">Lipid degradation</keyword>
<protein>
    <recommendedName>
        <fullName evidence="1">phospholipase D</fullName>
        <ecNumber evidence="1">3.1.4.4</ecNumber>
    </recommendedName>
</protein>
<organism evidence="8 9">
    <name type="scientific">Funneliformis mosseae</name>
    <name type="common">Endomycorrhizal fungus</name>
    <name type="synonym">Glomus mosseae</name>
    <dbReference type="NCBI Taxonomy" id="27381"/>
    <lineage>
        <taxon>Eukaryota</taxon>
        <taxon>Fungi</taxon>
        <taxon>Fungi incertae sedis</taxon>
        <taxon>Mucoromycota</taxon>
        <taxon>Glomeromycotina</taxon>
        <taxon>Glomeromycetes</taxon>
        <taxon>Glomerales</taxon>
        <taxon>Glomeraceae</taxon>
        <taxon>Funneliformis</taxon>
    </lineage>
</organism>
<evidence type="ECO:0000313" key="9">
    <source>
        <dbReference type="Proteomes" id="UP000789375"/>
    </source>
</evidence>
<evidence type="ECO:0000259" key="6">
    <source>
        <dbReference type="PROSITE" id="PS50035"/>
    </source>
</evidence>
<dbReference type="Gene3D" id="2.80.10.50">
    <property type="match status" value="1"/>
</dbReference>
<dbReference type="InterPro" id="IPR025202">
    <property type="entry name" value="PLD-like_dom"/>
</dbReference>
<keyword evidence="9" id="KW-1185">Reference proteome</keyword>
<accession>A0A9N8YY65</accession>
<feature type="domain" description="PX" evidence="7">
    <location>
        <begin position="231"/>
        <end position="355"/>
    </location>
</feature>
<dbReference type="PANTHER" id="PTHR18896:SF186">
    <property type="entry name" value="PHOSPHOLIPASE D"/>
    <property type="match status" value="1"/>
</dbReference>
<dbReference type="Pfam" id="PF00614">
    <property type="entry name" value="PLDc"/>
    <property type="match status" value="1"/>
</dbReference>
<comment type="caution">
    <text evidence="8">The sequence shown here is derived from an EMBL/GenBank/DDBJ whole genome shotgun (WGS) entry which is preliminary data.</text>
</comment>
<evidence type="ECO:0000256" key="3">
    <source>
        <dbReference type="ARBA" id="ARBA00022801"/>
    </source>
</evidence>
<dbReference type="InterPro" id="IPR015679">
    <property type="entry name" value="PLipase_D_fam"/>
</dbReference>
<dbReference type="GO" id="GO:0004630">
    <property type="term" value="F:phospholipase D activity"/>
    <property type="evidence" value="ECO:0007669"/>
    <property type="project" value="UniProtKB-EC"/>
</dbReference>
<dbReference type="InterPro" id="IPR001683">
    <property type="entry name" value="PX_dom"/>
</dbReference>
<dbReference type="EC" id="3.1.4.4" evidence="1"/>
<dbReference type="GO" id="GO:0009395">
    <property type="term" value="P:phospholipid catabolic process"/>
    <property type="evidence" value="ECO:0007669"/>
    <property type="project" value="TreeGrafter"/>
</dbReference>
<dbReference type="PROSITE" id="PS50195">
    <property type="entry name" value="PX"/>
    <property type="match status" value="1"/>
</dbReference>
<dbReference type="InterPro" id="IPR036300">
    <property type="entry name" value="MIR_dom_sf"/>
</dbReference>
<name>A0A9N8YY65_FUNMO</name>
<evidence type="ECO:0000256" key="4">
    <source>
        <dbReference type="ARBA" id="ARBA00022963"/>
    </source>
</evidence>
<dbReference type="SUPFAM" id="SSF64268">
    <property type="entry name" value="PX domain"/>
    <property type="match status" value="1"/>
</dbReference>
<dbReference type="SMART" id="SM00155">
    <property type="entry name" value="PLDc"/>
    <property type="match status" value="2"/>
</dbReference>
<sequence length="1333" mass="154039">MVESSSIPQQNSSPIPIQNVTTSHENMENHHEGLFVDLSGKTLALIRAVNEDPNESDDDEKDKVEIPERQKNMFHSVLNVLGENRSTPRSARLNITHKRHYVRRLRDSVNNPFECGLNEHQLAAPYVEEQLPDQPEYLQRNSIESNAPLLTEGEQSEGITNGSNVTISLRGRVKKALAAHEFQQMAANPDNTRLENAGDFPSIMLPIAISIPYLWARRDHEGRKAPPIIFEALKLAITDSRADEHMYNLQTLYRIELEYGDVKWVIQRTAFDFSFLDFSLRRKNDLPEIPTLPTNITSWVGTLFHRTATRHAKQQELALERRKKLQSYLIQLIKALNRNVSYTLNEFLELSAISITRDMGMKGKEGYVENKVDKFDKNQFCFWRKSSNEAWEREWVIVRDSYIAFCTHISSTTPADVFLLDKYFKCTKLETHGLNKVLSRHDTIFISNSSRKIELRSESRTLNEINESIDRVKGSSPWVKQHRFDSYAPKREHAKVKWYVDGKDYFLAVSQAILAAKSEIYIEDWWLSPELYLRRPPHENEEFRLDRLLKKKAEEGVMIYIVVYKEVKLALTLDSNHTKQTLQSLHPNIKVQRHPDHGPDGVMFWAHHEKMVVIDSEIAFIGGLDLCFGRYDTHVHQLSDSFLNEPGDQPIWLGQDYSNPRVKDFANVANWLHEAVDKKNVPRMPWHDVSIGMVGPPARDVARHFVQRWNFIKDEKSYDNPKFPFLTPKGEYVNTRDESRFRGTCEVQLLRSSAEWSSGIKLDNSIYNAYCHLIRDAKHFIYIENQFFITSSENDSNYVVKNRIGEFIVERVKRAHKNNQKFRIIVVMPLLPAFEADLSSKDAGTIRMVMHWQYVSICRGGKSLLEKISAAGINPEDYISFFALRGYDKIHHGHGNKGKKNGDVSEDSFSDERQRSLFDGGRIGGEPAIPAGIVQMDAKQLYVTEEVYIHSKLMIVDDRFVICGSANINDRSQLGNRDSEIAIVIEDKKNITTRMNGKEYQAGKFAYKLRCSIFKEHLGLCEPQDHSSVTKSSLPPMKPEVLFDLLRGRDESITEIIDDDMNYKQLKKKHPTKDDLVVMDPLSDEFYRYWQTTARTNSETFRSIFRCVPDNNVTSWKEYTRFVPDPTKVRTGHVANSEISEEETREKLSVVRGHLVEFPLEFLSKENLMGSYLTGSRGQIIFGTNSLPETNATWKLNYPFGHQAKTDKEQLVLYGDTISLQNQFAGNMLWAYPNYKSPTSGHVEVSCYSMNQYNNWIIRPSVASKKPKEKEKRYLKSEDKIIIENENNEKVMILHSHDIKYTLGNALYQEVFCHENRINLKDEWCIELLVNHK</sequence>
<dbReference type="InterPro" id="IPR001736">
    <property type="entry name" value="PLipase_D/transphosphatidylase"/>
</dbReference>
<gene>
    <name evidence="8" type="ORF">FMOSSE_LOCUS1768</name>
</gene>
<dbReference type="PROSITE" id="PS50035">
    <property type="entry name" value="PLD"/>
    <property type="match status" value="2"/>
</dbReference>